<dbReference type="PANTHER" id="PTHR42643:SF40">
    <property type="entry name" value="IONOTROPIC RECEPTOR 41A-RELATED"/>
    <property type="match status" value="1"/>
</dbReference>
<keyword evidence="5 8" id="KW-0472">Membrane</keyword>
<proteinExistence type="predicted"/>
<evidence type="ECO:0000256" key="6">
    <source>
        <dbReference type="ARBA" id="ARBA00023170"/>
    </source>
</evidence>
<name>A0A9P0GL37_PHYSR</name>
<evidence type="ECO:0000256" key="4">
    <source>
        <dbReference type="ARBA" id="ARBA00022989"/>
    </source>
</evidence>
<dbReference type="PANTHER" id="PTHR42643">
    <property type="entry name" value="IONOTROPIC RECEPTOR 20A-RELATED"/>
    <property type="match status" value="1"/>
</dbReference>
<evidence type="ECO:0000256" key="2">
    <source>
        <dbReference type="ARBA" id="ARBA00022475"/>
    </source>
</evidence>
<keyword evidence="6" id="KW-0675">Receptor</keyword>
<accession>A0A9P0GL37</accession>
<dbReference type="InterPro" id="IPR052192">
    <property type="entry name" value="Insect_Ionotropic_Sensory_Rcpt"/>
</dbReference>
<evidence type="ECO:0000313" key="9">
    <source>
        <dbReference type="EMBL" id="CAH1142289.1"/>
    </source>
</evidence>
<evidence type="ECO:0000313" key="10">
    <source>
        <dbReference type="Proteomes" id="UP001153712"/>
    </source>
</evidence>
<dbReference type="AlphaFoldDB" id="A0A9P0GL37"/>
<keyword evidence="2" id="KW-1003">Cell membrane</keyword>
<dbReference type="EMBL" id="OU900094">
    <property type="protein sequence ID" value="CAH1142289.1"/>
    <property type="molecule type" value="Genomic_DNA"/>
</dbReference>
<protein>
    <submittedName>
        <fullName evidence="9">Uncharacterized protein</fullName>
    </submittedName>
</protein>
<keyword evidence="7" id="KW-0325">Glycoprotein</keyword>
<feature type="transmembrane region" description="Helical" evidence="8">
    <location>
        <begin position="299"/>
        <end position="320"/>
    </location>
</feature>
<keyword evidence="4 8" id="KW-1133">Transmembrane helix</keyword>
<comment type="subcellular location">
    <subcellularLocation>
        <location evidence="1">Cell membrane</location>
        <topology evidence="1">Multi-pass membrane protein</topology>
    </subcellularLocation>
</comment>
<dbReference type="SUPFAM" id="SSF53850">
    <property type="entry name" value="Periplasmic binding protein-like II"/>
    <property type="match status" value="1"/>
</dbReference>
<evidence type="ECO:0000256" key="1">
    <source>
        <dbReference type="ARBA" id="ARBA00004651"/>
    </source>
</evidence>
<evidence type="ECO:0000256" key="3">
    <source>
        <dbReference type="ARBA" id="ARBA00022692"/>
    </source>
</evidence>
<dbReference type="Gene3D" id="3.40.190.10">
    <property type="entry name" value="Periplasmic binding protein-like II"/>
    <property type="match status" value="1"/>
</dbReference>
<evidence type="ECO:0000256" key="8">
    <source>
        <dbReference type="SAM" id="Phobius"/>
    </source>
</evidence>
<gene>
    <name evidence="9" type="ORF">PHYEVI_LOCUS1259</name>
</gene>
<dbReference type="OrthoDB" id="8182981at2759"/>
<reference evidence="9" key="1">
    <citation type="submission" date="2022-01" db="EMBL/GenBank/DDBJ databases">
        <authorList>
            <person name="King R."/>
        </authorList>
    </citation>
    <scope>NUCLEOTIDE SEQUENCE</scope>
</reference>
<dbReference type="Proteomes" id="UP001153712">
    <property type="component" value="Chromosome 1"/>
</dbReference>
<dbReference type="GO" id="GO:0005886">
    <property type="term" value="C:plasma membrane"/>
    <property type="evidence" value="ECO:0007669"/>
    <property type="project" value="UniProtKB-SubCell"/>
</dbReference>
<evidence type="ECO:0000256" key="7">
    <source>
        <dbReference type="ARBA" id="ARBA00023180"/>
    </source>
</evidence>
<keyword evidence="10" id="KW-1185">Reference proteome</keyword>
<organism evidence="9 10">
    <name type="scientific">Phyllotreta striolata</name>
    <name type="common">Striped flea beetle</name>
    <name type="synonym">Crioceris striolata</name>
    <dbReference type="NCBI Taxonomy" id="444603"/>
    <lineage>
        <taxon>Eukaryota</taxon>
        <taxon>Metazoa</taxon>
        <taxon>Ecdysozoa</taxon>
        <taxon>Arthropoda</taxon>
        <taxon>Hexapoda</taxon>
        <taxon>Insecta</taxon>
        <taxon>Pterygota</taxon>
        <taxon>Neoptera</taxon>
        <taxon>Endopterygota</taxon>
        <taxon>Coleoptera</taxon>
        <taxon>Polyphaga</taxon>
        <taxon>Cucujiformia</taxon>
        <taxon>Chrysomeloidea</taxon>
        <taxon>Chrysomelidae</taxon>
        <taxon>Galerucinae</taxon>
        <taxon>Alticini</taxon>
        <taxon>Phyllotreta</taxon>
    </lineage>
</organism>
<sequence length="350" mass="40419">MNFSADVLTNIIINTYFLSTRCIIIFTDRPSGFNHAFPIPVVQINAENSDVRPEIFLNRFGCQGIVIDHRQPLAVFQRFEWEIRRSLERFNRRKFLVSSGAKNAMSVFDSEELNFVADLVVVESEEDSCKLWTHRYVGVDGNSQKRLLDVWFPRNRSFLRGADLYPNKLVDQMGRSLKLATFQYEPSSVIDIENQVFKGSELSTMCEFARHFNMTPGLVINSEDFWGSIYENWTGNGLIGNILYDKADFGFDGLYAWEDHYHYLDLSSPFIRTGITCLCPAPRLADGWLTPIYSFSKKMWCFVASAFFSSICAHFFLFYAKTNVLDSRFVRSTAYKTSQNLIFSIDIQFI</sequence>
<evidence type="ECO:0000256" key="5">
    <source>
        <dbReference type="ARBA" id="ARBA00023136"/>
    </source>
</evidence>
<keyword evidence="3 8" id="KW-0812">Transmembrane</keyword>